<sequence>MPRYGSRRDFPATPAEWLSGETAKYEEKVRLVNRSRAPPQIESRERNGGGFEVNRGERPHSVDLEFWGKSSWKNGSCPREI</sequence>
<evidence type="ECO:0000313" key="3">
    <source>
        <dbReference type="Proteomes" id="UP000639772"/>
    </source>
</evidence>
<evidence type="ECO:0000313" key="2">
    <source>
        <dbReference type="EMBL" id="KAG0475520.1"/>
    </source>
</evidence>
<dbReference type="AlphaFoldDB" id="A0A835QLF9"/>
<accession>A0A835QLF9</accession>
<gene>
    <name evidence="2" type="ORF">HPP92_015206</name>
</gene>
<dbReference type="Proteomes" id="UP000639772">
    <property type="component" value="Chromosome 7"/>
</dbReference>
<name>A0A835QLF9_VANPL</name>
<proteinExistence type="predicted"/>
<feature type="region of interest" description="Disordered" evidence="1">
    <location>
        <begin position="36"/>
        <end position="57"/>
    </location>
</feature>
<evidence type="ECO:0000256" key="1">
    <source>
        <dbReference type="SAM" id="MobiDB-lite"/>
    </source>
</evidence>
<organism evidence="2 3">
    <name type="scientific">Vanilla planifolia</name>
    <name type="common">Vanilla</name>
    <dbReference type="NCBI Taxonomy" id="51239"/>
    <lineage>
        <taxon>Eukaryota</taxon>
        <taxon>Viridiplantae</taxon>
        <taxon>Streptophyta</taxon>
        <taxon>Embryophyta</taxon>
        <taxon>Tracheophyta</taxon>
        <taxon>Spermatophyta</taxon>
        <taxon>Magnoliopsida</taxon>
        <taxon>Liliopsida</taxon>
        <taxon>Asparagales</taxon>
        <taxon>Orchidaceae</taxon>
        <taxon>Vanilloideae</taxon>
        <taxon>Vanilleae</taxon>
        <taxon>Vanilla</taxon>
    </lineage>
</organism>
<protein>
    <submittedName>
        <fullName evidence="2">Uncharacterized protein</fullName>
    </submittedName>
</protein>
<comment type="caution">
    <text evidence="2">The sequence shown here is derived from an EMBL/GenBank/DDBJ whole genome shotgun (WGS) entry which is preliminary data.</text>
</comment>
<dbReference type="EMBL" id="JADCNM010000007">
    <property type="protein sequence ID" value="KAG0475520.1"/>
    <property type="molecule type" value="Genomic_DNA"/>
</dbReference>
<reference evidence="2 3" key="1">
    <citation type="journal article" date="2020" name="Nat. Food">
        <title>A phased Vanilla planifolia genome enables genetic improvement of flavour and production.</title>
        <authorList>
            <person name="Hasing T."/>
            <person name="Tang H."/>
            <person name="Brym M."/>
            <person name="Khazi F."/>
            <person name="Huang T."/>
            <person name="Chambers A.H."/>
        </authorList>
    </citation>
    <scope>NUCLEOTIDE SEQUENCE [LARGE SCALE GENOMIC DNA]</scope>
    <source>
        <tissue evidence="2">Leaf</tissue>
    </source>
</reference>